<keyword evidence="5" id="KW-1185">Reference proteome</keyword>
<reference evidence="4 5" key="1">
    <citation type="submission" date="2020-08" db="EMBL/GenBank/DDBJ databases">
        <title>Genomic Encyclopedia of Type Strains, Phase IV (KMG-IV): sequencing the most valuable type-strain genomes for metagenomic binning, comparative biology and taxonomic classification.</title>
        <authorList>
            <person name="Goeker M."/>
        </authorList>
    </citation>
    <scope>NUCLEOTIDE SEQUENCE [LARGE SCALE GENOMIC DNA]</scope>
    <source>
        <strain evidence="4 5">DSM 102235</strain>
    </source>
</reference>
<keyword evidence="2" id="KW-0472">Membrane</keyword>
<dbReference type="AlphaFoldDB" id="A0A7W6DL81"/>
<dbReference type="SUPFAM" id="SSF58104">
    <property type="entry name" value="Methyl-accepting chemotaxis protein (MCP) signaling domain"/>
    <property type="match status" value="1"/>
</dbReference>
<proteinExistence type="predicted"/>
<comment type="caution">
    <text evidence="4">The sequence shown here is derived from an EMBL/GenBank/DDBJ whole genome shotgun (WGS) entry which is preliminary data.</text>
</comment>
<evidence type="ECO:0000313" key="5">
    <source>
        <dbReference type="Proteomes" id="UP000541426"/>
    </source>
</evidence>
<dbReference type="EMBL" id="JACIEJ010000003">
    <property type="protein sequence ID" value="MBB3985285.1"/>
    <property type="molecule type" value="Genomic_DNA"/>
</dbReference>
<dbReference type="RefSeq" id="WP_183964687.1">
    <property type="nucleotide sequence ID" value="NZ_BAABBZ010000059.1"/>
</dbReference>
<evidence type="ECO:0000256" key="1">
    <source>
        <dbReference type="PROSITE-ProRule" id="PRU00284"/>
    </source>
</evidence>
<keyword evidence="2" id="KW-0812">Transmembrane</keyword>
<gene>
    <name evidence="4" type="ORF">GGQ68_001614</name>
</gene>
<feature type="transmembrane region" description="Helical" evidence="2">
    <location>
        <begin position="66"/>
        <end position="84"/>
    </location>
</feature>
<dbReference type="InterPro" id="IPR004089">
    <property type="entry name" value="MCPsignal_dom"/>
</dbReference>
<organism evidence="4 5">
    <name type="scientific">Sagittula marina</name>
    <dbReference type="NCBI Taxonomy" id="943940"/>
    <lineage>
        <taxon>Bacteria</taxon>
        <taxon>Pseudomonadati</taxon>
        <taxon>Pseudomonadota</taxon>
        <taxon>Alphaproteobacteria</taxon>
        <taxon>Rhodobacterales</taxon>
        <taxon>Roseobacteraceae</taxon>
        <taxon>Sagittula</taxon>
    </lineage>
</organism>
<dbReference type="Proteomes" id="UP000541426">
    <property type="component" value="Unassembled WGS sequence"/>
</dbReference>
<feature type="transmembrane region" description="Helical" evidence="2">
    <location>
        <begin position="96"/>
        <end position="124"/>
    </location>
</feature>
<feature type="transmembrane region" description="Helical" evidence="2">
    <location>
        <begin position="16"/>
        <end position="34"/>
    </location>
</feature>
<feature type="domain" description="Methyl-accepting transducer" evidence="3">
    <location>
        <begin position="324"/>
        <end position="423"/>
    </location>
</feature>
<accession>A0A7W6DL81</accession>
<keyword evidence="1" id="KW-0807">Transducer</keyword>
<dbReference type="GO" id="GO:0016020">
    <property type="term" value="C:membrane"/>
    <property type="evidence" value="ECO:0007669"/>
    <property type="project" value="InterPro"/>
</dbReference>
<dbReference type="PROSITE" id="PS50111">
    <property type="entry name" value="CHEMOTAXIS_TRANSDUC_2"/>
    <property type="match status" value="1"/>
</dbReference>
<name>A0A7W6DL81_9RHOB</name>
<sequence length="474" mass="50515">MFDLQDDENANRIRRLVRAVSLLLLPLAPLASVLTPADVSLTVVAAATLGVVLVLSFRMTSVLSEYVLAGALMGQAVLLVAVFAGHPWESDIHMLFFVLLAMIALGGRAGPVIFAAAVVIAHDLSLEIALPALELGSVPLGMELLRAALHVGMILLETSILVIAVRNHRHEQAVADAALREAELRTRAAEAARSEVQTVRARTGIVLRGMQSAFAQLRAKPAPDPVQAPSVADEANLTDELDLTITGLRQAFRDMSEVISAFSSDSLGAQPAFEELQRMSAMHADVVAQMSIATREIAADMAVCMSAAENLTPRQMAARGPCPMDECSRQIIQISELIQDISLQADMLALITEAEAKQASGAQNAQIARIAGEARGLYRTTAEAALSIQNIIGRAARFAMTHTEMTEALRTILSNIVNQSETTRTLTASLEVQGEGGKQLKAKTAAADALNWDVFQEQNGDATLLGGLRSVALH</sequence>
<evidence type="ECO:0000259" key="3">
    <source>
        <dbReference type="PROSITE" id="PS50111"/>
    </source>
</evidence>
<dbReference type="GO" id="GO:0007165">
    <property type="term" value="P:signal transduction"/>
    <property type="evidence" value="ECO:0007669"/>
    <property type="project" value="UniProtKB-KW"/>
</dbReference>
<protein>
    <submittedName>
        <fullName evidence="4">Methyl-accepting chemotaxis protein</fullName>
    </submittedName>
</protein>
<evidence type="ECO:0000313" key="4">
    <source>
        <dbReference type="EMBL" id="MBB3985285.1"/>
    </source>
</evidence>
<dbReference type="Gene3D" id="1.10.287.950">
    <property type="entry name" value="Methyl-accepting chemotaxis protein"/>
    <property type="match status" value="1"/>
</dbReference>
<keyword evidence="2" id="KW-1133">Transmembrane helix</keyword>
<evidence type="ECO:0000256" key="2">
    <source>
        <dbReference type="SAM" id="Phobius"/>
    </source>
</evidence>